<protein>
    <recommendedName>
        <fullName evidence="3">N-acetyltransferase domain-containing protein</fullName>
    </recommendedName>
</protein>
<dbReference type="STRING" id="596151.DesfrDRAFT_2308"/>
<reference evidence="4 5" key="1">
    <citation type="submission" date="2010-08" db="EMBL/GenBank/DDBJ databases">
        <title>The draft genome of Desulfovibrio fructosovorans JJ.</title>
        <authorList>
            <consortium name="US DOE Joint Genome Institute (JGI-PGF)"/>
            <person name="Lucas S."/>
            <person name="Copeland A."/>
            <person name="Lapidus A."/>
            <person name="Cheng J.-F."/>
            <person name="Bruce D."/>
            <person name="Goodwin L."/>
            <person name="Pitluck S."/>
            <person name="Land M.L."/>
            <person name="Hauser L."/>
            <person name="Chang Y.-J."/>
            <person name="Jeffries C."/>
            <person name="Wall J.D."/>
            <person name="Stahl D.A."/>
            <person name="Arkin A.P."/>
            <person name="Dehal P."/>
            <person name="Stolyar S.M."/>
            <person name="Hazen T.C."/>
            <person name="Woyke T.J."/>
        </authorList>
    </citation>
    <scope>NUCLEOTIDE SEQUENCE [LARGE SCALE GENOMIC DNA]</scope>
    <source>
        <strain evidence="4 5">JJ</strain>
    </source>
</reference>
<dbReference type="Pfam" id="PF13673">
    <property type="entry name" value="Acetyltransf_10"/>
    <property type="match status" value="1"/>
</dbReference>
<dbReference type="InterPro" id="IPR050832">
    <property type="entry name" value="Bact_Acetyltransf"/>
</dbReference>
<dbReference type="InterPro" id="IPR016181">
    <property type="entry name" value="Acyl_CoA_acyltransferase"/>
</dbReference>
<keyword evidence="5" id="KW-1185">Reference proteome</keyword>
<dbReference type="GO" id="GO:0016747">
    <property type="term" value="F:acyltransferase activity, transferring groups other than amino-acyl groups"/>
    <property type="evidence" value="ECO:0007669"/>
    <property type="project" value="InterPro"/>
</dbReference>
<keyword evidence="1" id="KW-0808">Transferase</keyword>
<name>E1JXF9_SOLFR</name>
<keyword evidence="2" id="KW-0012">Acyltransferase</keyword>
<dbReference type="InterPro" id="IPR000182">
    <property type="entry name" value="GNAT_dom"/>
</dbReference>
<evidence type="ECO:0000259" key="3">
    <source>
        <dbReference type="PROSITE" id="PS51186"/>
    </source>
</evidence>
<evidence type="ECO:0000256" key="1">
    <source>
        <dbReference type="ARBA" id="ARBA00022679"/>
    </source>
</evidence>
<dbReference type="Gene3D" id="3.40.630.30">
    <property type="match status" value="1"/>
</dbReference>
<dbReference type="PROSITE" id="PS51186">
    <property type="entry name" value="GNAT"/>
    <property type="match status" value="1"/>
</dbReference>
<dbReference type="SUPFAM" id="SSF55729">
    <property type="entry name" value="Acyl-CoA N-acyltransferases (Nat)"/>
    <property type="match status" value="1"/>
</dbReference>
<accession>E1JXF9</accession>
<sequence length="160" mass="16317">MSLDAIAIRPALPGDAPRLSRIFATAIEAKARDSYGPHERAAWAARGTPAKFASMLADSRNSLLVAAMPSGIVGVGSLTGSEVSLLYAAPEAAPGTGGKLLAAVEELARASGLTGLTLTASRNALSFYLRHGYAIVSPARRDLGNGISLVVCLMAKALGA</sequence>
<dbReference type="EMBL" id="AECZ01000014">
    <property type="protein sequence ID" value="EFL50936.1"/>
    <property type="molecule type" value="Genomic_DNA"/>
</dbReference>
<organism evidence="4 5">
    <name type="scientific">Solidesulfovibrio fructosivorans JJ]</name>
    <dbReference type="NCBI Taxonomy" id="596151"/>
    <lineage>
        <taxon>Bacteria</taxon>
        <taxon>Pseudomonadati</taxon>
        <taxon>Thermodesulfobacteriota</taxon>
        <taxon>Desulfovibrionia</taxon>
        <taxon>Desulfovibrionales</taxon>
        <taxon>Desulfovibrionaceae</taxon>
        <taxon>Solidesulfovibrio</taxon>
    </lineage>
</organism>
<comment type="caution">
    <text evidence="4">The sequence shown here is derived from an EMBL/GenBank/DDBJ whole genome shotgun (WGS) entry which is preliminary data.</text>
</comment>
<dbReference type="OrthoDB" id="5381096at2"/>
<dbReference type="PANTHER" id="PTHR43877">
    <property type="entry name" value="AMINOALKYLPHOSPHONATE N-ACETYLTRANSFERASE-RELATED-RELATED"/>
    <property type="match status" value="1"/>
</dbReference>
<dbReference type="PANTHER" id="PTHR43877:SF2">
    <property type="entry name" value="AMINOALKYLPHOSPHONATE N-ACETYLTRANSFERASE-RELATED"/>
    <property type="match status" value="1"/>
</dbReference>
<dbReference type="Proteomes" id="UP000006250">
    <property type="component" value="Unassembled WGS sequence"/>
</dbReference>
<gene>
    <name evidence="4" type="ORF">DesfrDRAFT_2308</name>
</gene>
<evidence type="ECO:0000313" key="4">
    <source>
        <dbReference type="EMBL" id="EFL50936.1"/>
    </source>
</evidence>
<evidence type="ECO:0000313" key="5">
    <source>
        <dbReference type="Proteomes" id="UP000006250"/>
    </source>
</evidence>
<evidence type="ECO:0000256" key="2">
    <source>
        <dbReference type="ARBA" id="ARBA00023315"/>
    </source>
</evidence>
<dbReference type="AlphaFoldDB" id="E1JXF9"/>
<proteinExistence type="predicted"/>
<dbReference type="eggNOG" id="COG0454">
    <property type="taxonomic scope" value="Bacteria"/>
</dbReference>
<dbReference type="RefSeq" id="WP_005994007.1">
    <property type="nucleotide sequence ID" value="NZ_AECZ01000014.1"/>
</dbReference>
<feature type="domain" description="N-acetyltransferase" evidence="3">
    <location>
        <begin position="6"/>
        <end position="159"/>
    </location>
</feature>